<evidence type="ECO:0000259" key="1">
    <source>
        <dbReference type="Pfam" id="PF13568"/>
    </source>
</evidence>
<evidence type="ECO:0000313" key="3">
    <source>
        <dbReference type="Proteomes" id="UP000286402"/>
    </source>
</evidence>
<feature type="domain" description="Outer membrane protein beta-barrel" evidence="1">
    <location>
        <begin position="24"/>
        <end position="187"/>
    </location>
</feature>
<comment type="caution">
    <text evidence="2">The sequence shown here is derived from an EMBL/GenBank/DDBJ whole genome shotgun (WGS) entry which is preliminary data.</text>
</comment>
<proteinExistence type="predicted"/>
<sequence length="208" mass="22980">MKRILLTTLAIVGMTAGLHAQMSFGLRTAANFAKEVRSSSYGSSAYPAITRLHIEAYVELPLRNNFALQPGVALQQTGTKMSTGSQNGEILMDGWRKVQYLEVPLNVMYYFPQNNFGQFFLAGGPYTSVAISGKEKFSRTVEEIQFGTRKNSNEMKKYDAGLNFLAGFKLTNGFSVHGGYGLGLLDIKLDDKISTYNRVFSIGLGYQL</sequence>
<accession>A0A420G4T9</accession>
<evidence type="ECO:0000313" key="2">
    <source>
        <dbReference type="EMBL" id="RKF40163.1"/>
    </source>
</evidence>
<dbReference type="EMBL" id="MCAQ01000003">
    <property type="protein sequence ID" value="RKF40163.1"/>
    <property type="molecule type" value="Genomic_DNA"/>
</dbReference>
<dbReference type="RefSeq" id="WP_120333262.1">
    <property type="nucleotide sequence ID" value="NZ_CP070350.1"/>
</dbReference>
<reference evidence="2 3" key="1">
    <citation type="submission" date="2016-07" db="EMBL/GenBank/DDBJ databases">
        <title>Genome analysis of Sphingobacterium siyangense T12B17.</title>
        <authorList>
            <person name="Xu D."/>
            <person name="Su Y."/>
            <person name="Zheng S."/>
        </authorList>
    </citation>
    <scope>NUCLEOTIDE SEQUENCE [LARGE SCALE GENOMIC DNA]</scope>
    <source>
        <strain evidence="2 3">T12B17</strain>
    </source>
</reference>
<protein>
    <recommendedName>
        <fullName evidence="1">Outer membrane protein beta-barrel domain-containing protein</fullName>
    </recommendedName>
</protein>
<organism evidence="2 3">
    <name type="scientific">Sphingobacterium siyangense</name>
    <dbReference type="NCBI Taxonomy" id="459529"/>
    <lineage>
        <taxon>Bacteria</taxon>
        <taxon>Pseudomonadati</taxon>
        <taxon>Bacteroidota</taxon>
        <taxon>Sphingobacteriia</taxon>
        <taxon>Sphingobacteriales</taxon>
        <taxon>Sphingobacteriaceae</taxon>
        <taxon>Sphingobacterium</taxon>
    </lineage>
</organism>
<dbReference type="AlphaFoldDB" id="A0A420G4T9"/>
<gene>
    <name evidence="2" type="ORF">BCY89_22945</name>
</gene>
<dbReference type="Pfam" id="PF13568">
    <property type="entry name" value="OMP_b-brl_2"/>
    <property type="match status" value="1"/>
</dbReference>
<name>A0A420G4T9_9SPHI</name>
<keyword evidence="3" id="KW-1185">Reference proteome</keyword>
<dbReference type="InterPro" id="IPR025665">
    <property type="entry name" value="Beta-barrel_OMP_2"/>
</dbReference>
<dbReference type="Proteomes" id="UP000286402">
    <property type="component" value="Unassembled WGS sequence"/>
</dbReference>